<dbReference type="Gene3D" id="3.20.20.30">
    <property type="entry name" value="Luciferase-like domain"/>
    <property type="match status" value="1"/>
</dbReference>
<dbReference type="GO" id="GO:0005829">
    <property type="term" value="C:cytosol"/>
    <property type="evidence" value="ECO:0007669"/>
    <property type="project" value="TreeGrafter"/>
</dbReference>
<proteinExistence type="predicted"/>
<comment type="caution">
    <text evidence="4">The sequence shown here is derived from an EMBL/GenBank/DDBJ whole genome shotgun (WGS) entry which is preliminary data.</text>
</comment>
<evidence type="ECO:0000256" key="2">
    <source>
        <dbReference type="ARBA" id="ARBA00023033"/>
    </source>
</evidence>
<dbReference type="Pfam" id="PF00296">
    <property type="entry name" value="Bac_luciferase"/>
    <property type="match status" value="1"/>
</dbReference>
<keyword evidence="2" id="KW-0503">Monooxygenase</keyword>
<keyword evidence="5" id="KW-1185">Reference proteome</keyword>
<dbReference type="GO" id="GO:0004497">
    <property type="term" value="F:monooxygenase activity"/>
    <property type="evidence" value="ECO:0007669"/>
    <property type="project" value="UniProtKB-KW"/>
</dbReference>
<dbReference type="SUPFAM" id="SSF51679">
    <property type="entry name" value="Bacterial luciferase-like"/>
    <property type="match status" value="1"/>
</dbReference>
<dbReference type="Proteomes" id="UP000242320">
    <property type="component" value="Unassembled WGS sequence"/>
</dbReference>
<dbReference type="InterPro" id="IPR050766">
    <property type="entry name" value="Bact_Lucif_Oxidored"/>
</dbReference>
<protein>
    <recommendedName>
        <fullName evidence="3">Luciferase-like domain-containing protein</fullName>
    </recommendedName>
</protein>
<dbReference type="EMBL" id="NCXM01000029">
    <property type="protein sequence ID" value="OSC23648.1"/>
    <property type="molecule type" value="Genomic_DNA"/>
</dbReference>
<evidence type="ECO:0000259" key="3">
    <source>
        <dbReference type="Pfam" id="PF00296"/>
    </source>
</evidence>
<dbReference type="PANTHER" id="PTHR30137">
    <property type="entry name" value="LUCIFERASE-LIKE MONOOXYGENASE"/>
    <property type="match status" value="1"/>
</dbReference>
<dbReference type="OrthoDB" id="5241801at2"/>
<organism evidence="4 5">
    <name type="scientific">Mycolicibacterium vulneris</name>
    <dbReference type="NCBI Taxonomy" id="547163"/>
    <lineage>
        <taxon>Bacteria</taxon>
        <taxon>Bacillati</taxon>
        <taxon>Actinomycetota</taxon>
        <taxon>Actinomycetes</taxon>
        <taxon>Mycobacteriales</taxon>
        <taxon>Mycobacteriaceae</taxon>
        <taxon>Mycolicibacterium</taxon>
    </lineage>
</organism>
<keyword evidence="1" id="KW-0560">Oxidoreductase</keyword>
<dbReference type="GO" id="GO:0016705">
    <property type="term" value="F:oxidoreductase activity, acting on paired donors, with incorporation or reduction of molecular oxygen"/>
    <property type="evidence" value="ECO:0007669"/>
    <property type="project" value="InterPro"/>
</dbReference>
<dbReference type="PANTHER" id="PTHR30137:SF8">
    <property type="entry name" value="BLR5498 PROTEIN"/>
    <property type="match status" value="1"/>
</dbReference>
<reference evidence="4 5" key="1">
    <citation type="submission" date="2017-04" db="EMBL/GenBank/DDBJ databases">
        <title>The new phylogeny of genus Mycobacterium.</title>
        <authorList>
            <person name="Tortoli E."/>
            <person name="Trovato A."/>
            <person name="Cirillo D.M."/>
        </authorList>
    </citation>
    <scope>NUCLEOTIDE SEQUENCE [LARGE SCALE GENOMIC DNA]</scope>
    <source>
        <strain evidence="4 5">DSM 45247</strain>
    </source>
</reference>
<evidence type="ECO:0000256" key="1">
    <source>
        <dbReference type="ARBA" id="ARBA00023002"/>
    </source>
</evidence>
<feature type="domain" description="Luciferase-like" evidence="3">
    <location>
        <begin position="94"/>
        <end position="399"/>
    </location>
</feature>
<dbReference type="AlphaFoldDB" id="A0A1X2KPF0"/>
<accession>A0A1X2KPF0</accession>
<sequence>MSRAYFRCAQAGVLWLMGIGLWILRQSHQTYDRVKGQTPIRHCRNQIGADRYHEGVTLQFSIYLSMLYADPKLFENNAGWPASPAKYDPAVGEHSVDVLLEQAELAEDLGFDMVSVSEHHSWPINQAANPSVLAAAICQRVKKLRIALMGPLAAINNPVRIAEEVAMLDAISKGRISLMPLRGTPNEFVSYGINPDETRDRTREAQALIERALNEPEPFSWEGRYYRFPTVAIWPGQSQKPIPIWSSGNSEGSVVYAARHKYRLGISYYPLQMAAELTELYRAEAKKAGWEPTPHDILYRSYVACADTDEAARELEKRYYGNLGLAASMMGRASAAMNSMELTKITAENAAAAAEIGTDADGKNMSKDAESKFALGDLHFKGSPVTMIDQFTEWYETTGIGVFDCGFSGGGLTTEEANSALKLFGTEVMPALKHLGAEKIAEEIR</sequence>
<evidence type="ECO:0000313" key="4">
    <source>
        <dbReference type="EMBL" id="OSC23648.1"/>
    </source>
</evidence>
<dbReference type="InterPro" id="IPR036661">
    <property type="entry name" value="Luciferase-like_sf"/>
</dbReference>
<gene>
    <name evidence="4" type="ORF">B8W69_23310</name>
</gene>
<name>A0A1X2KPF0_9MYCO</name>
<evidence type="ECO:0000313" key="5">
    <source>
        <dbReference type="Proteomes" id="UP000242320"/>
    </source>
</evidence>
<dbReference type="InterPro" id="IPR011251">
    <property type="entry name" value="Luciferase-like_dom"/>
</dbReference>